<feature type="transmembrane region" description="Helical" evidence="1">
    <location>
        <begin position="335"/>
        <end position="355"/>
    </location>
</feature>
<feature type="transmembrane region" description="Helical" evidence="1">
    <location>
        <begin position="48"/>
        <end position="69"/>
    </location>
</feature>
<evidence type="ECO:0000313" key="4">
    <source>
        <dbReference type="Proteomes" id="UP000189935"/>
    </source>
</evidence>
<dbReference type="PANTHER" id="PTHR23028:SF53">
    <property type="entry name" value="ACYL_TRANSF_3 DOMAIN-CONTAINING PROTEIN"/>
    <property type="match status" value="1"/>
</dbReference>
<keyword evidence="1" id="KW-0472">Membrane</keyword>
<feature type="transmembrane region" description="Helical" evidence="1">
    <location>
        <begin position="270"/>
        <end position="286"/>
    </location>
</feature>
<dbReference type="InterPro" id="IPR002656">
    <property type="entry name" value="Acyl_transf_3_dom"/>
</dbReference>
<evidence type="ECO:0000259" key="2">
    <source>
        <dbReference type="Pfam" id="PF01757"/>
    </source>
</evidence>
<dbReference type="RefSeq" id="WP_079537754.1">
    <property type="nucleotide sequence ID" value="NZ_LT670844.1"/>
</dbReference>
<accession>A0A1M6MP95</accession>
<dbReference type="OrthoDB" id="9767863at2"/>
<gene>
    <name evidence="3" type="ORF">SAMN05444159_1689</name>
</gene>
<dbReference type="GO" id="GO:0016787">
    <property type="term" value="F:hydrolase activity"/>
    <property type="evidence" value="ECO:0007669"/>
    <property type="project" value="UniProtKB-KW"/>
</dbReference>
<feature type="transmembrane region" description="Helical" evidence="1">
    <location>
        <begin position="144"/>
        <end position="162"/>
    </location>
</feature>
<feature type="domain" description="Acyltransferase 3" evidence="2">
    <location>
        <begin position="10"/>
        <end position="352"/>
    </location>
</feature>
<dbReference type="Pfam" id="PF01757">
    <property type="entry name" value="Acyl_transf_3"/>
    <property type="match status" value="1"/>
</dbReference>
<dbReference type="Proteomes" id="UP000189935">
    <property type="component" value="Chromosome I"/>
</dbReference>
<feature type="transmembrane region" description="Helical" evidence="1">
    <location>
        <begin position="12"/>
        <end position="36"/>
    </location>
</feature>
<feature type="transmembrane region" description="Helical" evidence="1">
    <location>
        <begin position="90"/>
        <end position="111"/>
    </location>
</feature>
<evidence type="ECO:0000256" key="1">
    <source>
        <dbReference type="SAM" id="Phobius"/>
    </source>
</evidence>
<dbReference type="PANTHER" id="PTHR23028">
    <property type="entry name" value="ACETYLTRANSFERASE"/>
    <property type="match status" value="1"/>
</dbReference>
<keyword evidence="3" id="KW-0378">Hydrolase</keyword>
<protein>
    <submittedName>
        <fullName evidence="3">Peptidoglycan/LPS O-acetylase OafA/YrhL, contains acyltransferase and SGNH-hydrolase domains</fullName>
    </submittedName>
</protein>
<organism evidence="3 4">
    <name type="scientific">Bradyrhizobium lablabi</name>
    <dbReference type="NCBI Taxonomy" id="722472"/>
    <lineage>
        <taxon>Bacteria</taxon>
        <taxon>Pseudomonadati</taxon>
        <taxon>Pseudomonadota</taxon>
        <taxon>Alphaproteobacteria</taxon>
        <taxon>Hyphomicrobiales</taxon>
        <taxon>Nitrobacteraceae</taxon>
        <taxon>Bradyrhizobium</taxon>
    </lineage>
</organism>
<proteinExistence type="predicted"/>
<dbReference type="AlphaFoldDB" id="A0A1M6MP95"/>
<keyword evidence="3" id="KW-0012">Acyltransferase</keyword>
<dbReference type="InterPro" id="IPR050879">
    <property type="entry name" value="Acyltransferase_3"/>
</dbReference>
<dbReference type="GO" id="GO:0000271">
    <property type="term" value="P:polysaccharide biosynthetic process"/>
    <property type="evidence" value="ECO:0007669"/>
    <property type="project" value="TreeGrafter"/>
</dbReference>
<feature type="transmembrane region" description="Helical" evidence="1">
    <location>
        <begin position="209"/>
        <end position="228"/>
    </location>
</feature>
<keyword evidence="1" id="KW-1133">Transmembrane helix</keyword>
<dbReference type="EMBL" id="LT670844">
    <property type="protein sequence ID" value="SHJ85308.1"/>
    <property type="molecule type" value="Genomic_DNA"/>
</dbReference>
<name>A0A1M6MP95_9BRAD</name>
<feature type="transmembrane region" description="Helical" evidence="1">
    <location>
        <begin position="298"/>
        <end position="323"/>
    </location>
</feature>
<keyword evidence="1" id="KW-0812">Transmembrane</keyword>
<reference evidence="3 4" key="1">
    <citation type="submission" date="2016-11" db="EMBL/GenBank/DDBJ databases">
        <authorList>
            <person name="Jaros S."/>
            <person name="Januszkiewicz K."/>
            <person name="Wedrychowicz H."/>
        </authorList>
    </citation>
    <scope>NUCLEOTIDE SEQUENCE [LARGE SCALE GENOMIC DNA]</scope>
    <source>
        <strain evidence="3 4">GAS499</strain>
    </source>
</reference>
<dbReference type="GO" id="GO:0016020">
    <property type="term" value="C:membrane"/>
    <property type="evidence" value="ECO:0007669"/>
    <property type="project" value="TreeGrafter"/>
</dbReference>
<dbReference type="GO" id="GO:0016747">
    <property type="term" value="F:acyltransferase activity, transferring groups other than amino-acyl groups"/>
    <property type="evidence" value="ECO:0007669"/>
    <property type="project" value="InterPro"/>
</dbReference>
<feature type="transmembrane region" description="Helical" evidence="1">
    <location>
        <begin position="240"/>
        <end position="258"/>
    </location>
</feature>
<sequence>MPSADKPTIASLQILRFIAALIVVLDHCGFVGASVAERLGVQFHFPMFPGRLGVDVFFVISGFIMVYISSEGDGWSSSPKDFFANRLSRIVPIYLIATSFYVALFFASGNFNRWPPLQYLTSALFVPYFDHVTNLPQPILSQGWTLDFEMFFYSLFAFALFLPRRRGLAFLSAMFVGLVVVGKIWDLASGTPFVLTPAPVQPEFVIPRFWMHPIILEFLAGALLALARERLIATNRFRDFSYPVALSACLMIAFVYLANQTDSMTTGMSLVRFLCAVSVVAICTLTHDPAPLTRARALFVLLGNASYSLYLFHPHVLFFMSSIWKRIGPSLGMHIFVPIGVVASIGVSVLTYYFLEKRIASFLRSASKNKRMLQGRSA</sequence>
<feature type="transmembrane region" description="Helical" evidence="1">
    <location>
        <begin position="169"/>
        <end position="189"/>
    </location>
</feature>
<keyword evidence="3" id="KW-0808">Transferase</keyword>
<evidence type="ECO:0000313" key="3">
    <source>
        <dbReference type="EMBL" id="SHJ85308.1"/>
    </source>
</evidence>